<reference evidence="2 3" key="1">
    <citation type="submission" date="2016-11" db="EMBL/GenBank/DDBJ databases">
        <authorList>
            <person name="Jaros S."/>
            <person name="Januszkiewicz K."/>
            <person name="Wedrychowicz H."/>
        </authorList>
    </citation>
    <scope>NUCLEOTIDE SEQUENCE [LARGE SCALE GENOMIC DNA]</scope>
    <source>
        <strain evidence="2 3">DSM 46144</strain>
    </source>
</reference>
<name>A0A1M7JJ64_9ACTN</name>
<feature type="transmembrane region" description="Helical" evidence="1">
    <location>
        <begin position="53"/>
        <end position="73"/>
    </location>
</feature>
<feature type="transmembrane region" description="Helical" evidence="1">
    <location>
        <begin position="21"/>
        <end position="47"/>
    </location>
</feature>
<organism evidence="2 3">
    <name type="scientific">Cryptosporangium aurantiacum</name>
    <dbReference type="NCBI Taxonomy" id="134849"/>
    <lineage>
        <taxon>Bacteria</taxon>
        <taxon>Bacillati</taxon>
        <taxon>Actinomycetota</taxon>
        <taxon>Actinomycetes</taxon>
        <taxon>Cryptosporangiales</taxon>
        <taxon>Cryptosporangiaceae</taxon>
        <taxon>Cryptosporangium</taxon>
    </lineage>
</organism>
<keyword evidence="1" id="KW-1133">Transmembrane helix</keyword>
<keyword evidence="3" id="KW-1185">Reference proteome</keyword>
<feature type="transmembrane region" description="Helical" evidence="1">
    <location>
        <begin position="124"/>
        <end position="143"/>
    </location>
</feature>
<gene>
    <name evidence="2" type="ORF">SAMN05443668_101815</name>
</gene>
<keyword evidence="1" id="KW-0472">Membrane</keyword>
<dbReference type="OrthoDB" id="5206531at2"/>
<dbReference type="Proteomes" id="UP000184440">
    <property type="component" value="Unassembled WGS sequence"/>
</dbReference>
<dbReference type="RefSeq" id="WP_073251468.1">
    <property type="nucleotide sequence ID" value="NZ_FRCS01000001.1"/>
</dbReference>
<evidence type="ECO:0000256" key="1">
    <source>
        <dbReference type="SAM" id="Phobius"/>
    </source>
</evidence>
<evidence type="ECO:0000313" key="3">
    <source>
        <dbReference type="Proteomes" id="UP000184440"/>
    </source>
</evidence>
<dbReference type="STRING" id="134849.SAMN05443668_101815"/>
<protein>
    <submittedName>
        <fullName evidence="2">Uncharacterized protein</fullName>
    </submittedName>
</protein>
<proteinExistence type="predicted"/>
<keyword evidence="1" id="KW-0812">Transmembrane</keyword>
<dbReference type="EMBL" id="FRCS01000001">
    <property type="protein sequence ID" value="SHM52975.1"/>
    <property type="molecule type" value="Genomic_DNA"/>
</dbReference>
<feature type="transmembrane region" description="Helical" evidence="1">
    <location>
        <begin position="149"/>
        <end position="168"/>
    </location>
</feature>
<sequence length="271" mass="29384">MSEQRLEPDPIGRLHRNPGQLLLLVAARPSVWLLGLGLTVLGNAVFLLVFPPWVWGLGGAFYFGAVVAPFCVWRMRVLDRRAVAEGRLGVPDPRRLPIDVREPTPEALVATADATLRRLRRIVAWSRGIALAMTVGFLAALPLDPGDQMPRPIFVVTCLVGAAWLGWYGQYRVPRFAAAARAAHARVVAGSAPRHVVRVVEVEANEPVVEPEGGGGRLRIRFAVVGIPWLRVDDELVVVGEWTVGAAVLATGPGRRGPRSAWGDLRPPPSV</sequence>
<accession>A0A1M7JJ64</accession>
<dbReference type="AlphaFoldDB" id="A0A1M7JJ64"/>
<evidence type="ECO:0000313" key="2">
    <source>
        <dbReference type="EMBL" id="SHM52975.1"/>
    </source>
</evidence>